<dbReference type="AlphaFoldDB" id="A0A6G7IZJ2"/>
<dbReference type="EMBL" id="CP049616">
    <property type="protein sequence ID" value="QII43975.1"/>
    <property type="molecule type" value="Genomic_DNA"/>
</dbReference>
<evidence type="ECO:0008006" key="3">
    <source>
        <dbReference type="Google" id="ProtNLM"/>
    </source>
</evidence>
<dbReference type="RefSeq" id="WP_166247636.1">
    <property type="nucleotide sequence ID" value="NZ_CP049616.1"/>
</dbReference>
<accession>A0A6G7IZJ2</accession>
<dbReference type="Proteomes" id="UP000502928">
    <property type="component" value="Chromosome"/>
</dbReference>
<keyword evidence="2" id="KW-1185">Reference proteome</keyword>
<reference evidence="1 2" key="1">
    <citation type="submission" date="2020-02" db="EMBL/GenBank/DDBJ databases">
        <title>Complete genome of Muricauda sp. 501str8.</title>
        <authorList>
            <person name="Dong B."/>
            <person name="Zhu S."/>
            <person name="Yang J."/>
            <person name="Chen J."/>
        </authorList>
    </citation>
    <scope>NUCLEOTIDE SEQUENCE [LARGE SCALE GENOMIC DNA]</scope>
    <source>
        <strain evidence="1 2">501str8</strain>
    </source>
</reference>
<organism evidence="1 2">
    <name type="scientific">Flagellimonas oceani</name>
    <dbReference type="NCBI Taxonomy" id="2698672"/>
    <lineage>
        <taxon>Bacteria</taxon>
        <taxon>Pseudomonadati</taxon>
        <taxon>Bacteroidota</taxon>
        <taxon>Flavobacteriia</taxon>
        <taxon>Flavobacteriales</taxon>
        <taxon>Flavobacteriaceae</taxon>
        <taxon>Flagellimonas</taxon>
    </lineage>
</organism>
<evidence type="ECO:0000313" key="1">
    <source>
        <dbReference type="EMBL" id="QII43975.1"/>
    </source>
</evidence>
<proteinExistence type="predicted"/>
<gene>
    <name evidence="1" type="ORF">GVT53_04575</name>
</gene>
<name>A0A6G7IZJ2_9FLAO</name>
<evidence type="ECO:0000313" key="2">
    <source>
        <dbReference type="Proteomes" id="UP000502928"/>
    </source>
</evidence>
<sequence length="154" mass="17265">MEINLSRVAFPTWKRMLDAIMKTFLFLFCSSVFSLTSGTIFSQNATIKITSDATMTIDEVFEVIKQQTDYNFIYKSDLFEGYPKVSVKKGLIKAEKLLKHSLSSGNFIIKMSDDNTIVISENWVSSPQEDVLVTGQVKDVNGIPLPGMTVYISS</sequence>
<protein>
    <recommendedName>
        <fullName evidence="3">SusC/RagA family TonB-linked outer membrane protein</fullName>
    </recommendedName>
</protein>
<dbReference type="KEGG" id="mut:GVT53_04575"/>